<protein>
    <submittedName>
        <fullName evidence="1">Uncharacterized protein</fullName>
    </submittedName>
</protein>
<reference evidence="1" key="1">
    <citation type="submission" date="2023-05" db="EMBL/GenBank/DDBJ databases">
        <title>Nepenthes gracilis genome sequencing.</title>
        <authorList>
            <person name="Fukushima K."/>
        </authorList>
    </citation>
    <scope>NUCLEOTIDE SEQUENCE</scope>
    <source>
        <strain evidence="1">SING2019-196</strain>
    </source>
</reference>
<organism evidence="1 2">
    <name type="scientific">Nepenthes gracilis</name>
    <name type="common">Slender pitcher plant</name>
    <dbReference type="NCBI Taxonomy" id="150966"/>
    <lineage>
        <taxon>Eukaryota</taxon>
        <taxon>Viridiplantae</taxon>
        <taxon>Streptophyta</taxon>
        <taxon>Embryophyta</taxon>
        <taxon>Tracheophyta</taxon>
        <taxon>Spermatophyta</taxon>
        <taxon>Magnoliopsida</taxon>
        <taxon>eudicotyledons</taxon>
        <taxon>Gunneridae</taxon>
        <taxon>Pentapetalae</taxon>
        <taxon>Caryophyllales</taxon>
        <taxon>Nepenthaceae</taxon>
        <taxon>Nepenthes</taxon>
    </lineage>
</organism>
<dbReference type="EMBL" id="BSYO01000015">
    <property type="protein sequence ID" value="GMH15653.1"/>
    <property type="molecule type" value="Genomic_DNA"/>
</dbReference>
<name>A0AAD3SQH3_NEPGR</name>
<gene>
    <name evidence="1" type="ORF">Nepgr_017494</name>
</gene>
<accession>A0AAD3SQH3</accession>
<comment type="caution">
    <text evidence="1">The sequence shown here is derived from an EMBL/GenBank/DDBJ whole genome shotgun (WGS) entry which is preliminary data.</text>
</comment>
<keyword evidence="2" id="KW-1185">Reference proteome</keyword>
<evidence type="ECO:0000313" key="1">
    <source>
        <dbReference type="EMBL" id="GMH15653.1"/>
    </source>
</evidence>
<proteinExistence type="predicted"/>
<dbReference type="Proteomes" id="UP001279734">
    <property type="component" value="Unassembled WGS sequence"/>
</dbReference>
<dbReference type="AlphaFoldDB" id="A0AAD3SQH3"/>
<evidence type="ECO:0000313" key="2">
    <source>
        <dbReference type="Proteomes" id="UP001279734"/>
    </source>
</evidence>
<sequence>MCTVSGLLIWRNFWNGSIDRYEDLARYGANPDFLIMVQLTNLRILPGLLFVRFPTSMMQNVRLGDLFGMVSSPGMNQGGGIPVD</sequence>